<protein>
    <recommendedName>
        <fullName evidence="1">Tripeptidyl peptidase II second Ig-like domain-containing protein</fullName>
    </recommendedName>
</protein>
<dbReference type="InterPro" id="IPR046939">
    <property type="entry name" value="TPPII_C_sf"/>
</dbReference>
<comment type="caution">
    <text evidence="2">The sequence shown here is derived from an EMBL/GenBank/DDBJ whole genome shotgun (WGS) entry which is preliminary data.</text>
</comment>
<dbReference type="AlphaFoldDB" id="A0A7J7N4U5"/>
<feature type="domain" description="Tripeptidyl peptidase II second Ig-like" evidence="1">
    <location>
        <begin position="78"/>
        <end position="280"/>
    </location>
</feature>
<evidence type="ECO:0000313" key="2">
    <source>
        <dbReference type="EMBL" id="KAF6162219.1"/>
    </source>
</evidence>
<name>A0A7J7N4U5_9MAGN</name>
<accession>A0A7J7N4U5</accession>
<evidence type="ECO:0000313" key="3">
    <source>
        <dbReference type="Proteomes" id="UP000541444"/>
    </source>
</evidence>
<keyword evidence="3" id="KW-1185">Reference proteome</keyword>
<dbReference type="Gene3D" id="1.25.40.710">
    <property type="match status" value="1"/>
</dbReference>
<dbReference type="OrthoDB" id="1926408at2759"/>
<reference evidence="2 3" key="1">
    <citation type="journal article" date="2020" name="IScience">
        <title>Genome Sequencing of the Endangered Kingdonia uniflora (Circaeasteraceae, Ranunculales) Reveals Potential Mechanisms of Evolutionary Specialization.</title>
        <authorList>
            <person name="Sun Y."/>
            <person name="Deng T."/>
            <person name="Zhang A."/>
            <person name="Moore M.J."/>
            <person name="Landis J.B."/>
            <person name="Lin N."/>
            <person name="Zhang H."/>
            <person name="Zhang X."/>
            <person name="Huang J."/>
            <person name="Zhang X."/>
            <person name="Sun H."/>
            <person name="Wang H."/>
        </authorList>
    </citation>
    <scope>NUCLEOTIDE SEQUENCE [LARGE SCALE GENOMIC DNA]</scope>
    <source>
        <strain evidence="2">TB1705</strain>
        <tissue evidence="2">Leaf</tissue>
    </source>
</reference>
<dbReference type="Pfam" id="PF12580">
    <property type="entry name" value="TPPII"/>
    <property type="match status" value="1"/>
</dbReference>
<sequence>MANNNGTCLKSTNPWFNTKGELCSQCSNNLIFWFKTASNGEVELGEGLKIGFHGININREAVVLDGSEAPVRIESKALLSSEKLVPNAILNKIRSPYRPIESKITTLPKDRDKLPSGRQILALTLIYKFKLEEAANIKPHFPLLNNRVYDTKFESQFYMISDSNKHVLEMISSSALFPLQRVHTMGDVYPKSTKLPKGEYTLQFYLRHDNVQYLEKMKQLVLFVEKKLEEKDFIRLSFFSQPDGPVTGSGNFTSSVLIPGVLEAFYVAPPTKEKIPKSCQAGSVLLGAISYGNLTLGVKEEKNPLKQTVSYQISYLVPPKIEDEKIKESFSTNIKNVSERLKEEVRDAKIKFFGSLKQNTEEERSEWKELCASLKSEYPNYTPLLAKILEDLLSRSGDDEKIRYNEEVIDAANEVVASVDKDDLAKYFSVKSDPEDEEAEEIKKKMETTREQLAQALYQKGIALAVIDSLKHKEKESIAIPKNLDNKTDESIPDSSGQFDMFEKNFKELKKWVDMKSPKYCLLLVLHEKRSGRLGTALKTLTDMIQEEGGPPRKKLYDLKLSLLEEIGWKHVVSYEKQWMHVRFPSSLPLF</sequence>
<organism evidence="2 3">
    <name type="scientific">Kingdonia uniflora</name>
    <dbReference type="NCBI Taxonomy" id="39325"/>
    <lineage>
        <taxon>Eukaryota</taxon>
        <taxon>Viridiplantae</taxon>
        <taxon>Streptophyta</taxon>
        <taxon>Embryophyta</taxon>
        <taxon>Tracheophyta</taxon>
        <taxon>Spermatophyta</taxon>
        <taxon>Magnoliopsida</taxon>
        <taxon>Ranunculales</taxon>
        <taxon>Circaeasteraceae</taxon>
        <taxon>Kingdonia</taxon>
    </lineage>
</organism>
<dbReference type="EMBL" id="JACGCM010001055">
    <property type="protein sequence ID" value="KAF6162219.1"/>
    <property type="molecule type" value="Genomic_DNA"/>
</dbReference>
<dbReference type="InterPro" id="IPR022229">
    <property type="entry name" value="TPPII_Ig-like-2"/>
</dbReference>
<proteinExistence type="predicted"/>
<dbReference type="Proteomes" id="UP000541444">
    <property type="component" value="Unassembled WGS sequence"/>
</dbReference>
<gene>
    <name evidence="2" type="ORF">GIB67_008348</name>
</gene>
<evidence type="ECO:0000259" key="1">
    <source>
        <dbReference type="Pfam" id="PF12580"/>
    </source>
</evidence>